<dbReference type="AlphaFoldDB" id="A0A2U1IVU2"/>
<dbReference type="PANTHER" id="PTHR47668:SF1">
    <property type="entry name" value="DIENELACTONE HYDROLASE DOMAIN-CONTAINING PROTEIN-RELATED"/>
    <property type="match status" value="1"/>
</dbReference>
<dbReference type="InterPro" id="IPR029058">
    <property type="entry name" value="AB_hydrolase_fold"/>
</dbReference>
<comment type="caution">
    <text evidence="2">The sequence shown here is derived from an EMBL/GenBank/DDBJ whole genome shotgun (WGS) entry which is preliminary data.</text>
</comment>
<dbReference type="Pfam" id="PF01738">
    <property type="entry name" value="DLH"/>
    <property type="match status" value="1"/>
</dbReference>
<feature type="domain" description="Dienelactone hydrolase" evidence="1">
    <location>
        <begin position="33"/>
        <end position="216"/>
    </location>
</feature>
<organism evidence="2 3">
    <name type="scientific">Smittium angustum</name>
    <dbReference type="NCBI Taxonomy" id="133377"/>
    <lineage>
        <taxon>Eukaryota</taxon>
        <taxon>Fungi</taxon>
        <taxon>Fungi incertae sedis</taxon>
        <taxon>Zoopagomycota</taxon>
        <taxon>Kickxellomycotina</taxon>
        <taxon>Harpellomycetes</taxon>
        <taxon>Harpellales</taxon>
        <taxon>Legeriomycetaceae</taxon>
        <taxon>Smittium</taxon>
    </lineage>
</organism>
<dbReference type="InterPro" id="IPR002925">
    <property type="entry name" value="Dienelactn_hydro"/>
</dbReference>
<evidence type="ECO:0000313" key="3">
    <source>
        <dbReference type="Proteomes" id="UP000245591"/>
    </source>
</evidence>
<keyword evidence="3" id="KW-1185">Reference proteome</keyword>
<sequence>MPFIKECCETPPVQVNYTPIGKTFKLKDDLDCYGVGDTNAKAAIIYIYDIYCLHPNAYQGCDILAKSGFRVIMPDFLRYEKTLKPLMDDPVKYREVIRSKGTYEALKDDFEATKNYIKNIEGFENVALIGFCWGAKKVMNLSAHDSFYKAGALVHPSLLELNDFENAQCPMVFLPSKSERDFTEDFAVISAKPFGSLCYHQRFDDMIHGWCAARGEWADAHIASRANEAFSIVVSNFRKILKL</sequence>
<protein>
    <recommendedName>
        <fullName evidence="1">Dienelactone hydrolase domain-containing protein</fullName>
    </recommendedName>
</protein>
<dbReference type="Gene3D" id="3.40.50.1820">
    <property type="entry name" value="alpha/beta hydrolase"/>
    <property type="match status" value="1"/>
</dbReference>
<dbReference type="SUPFAM" id="SSF53474">
    <property type="entry name" value="alpha/beta-Hydrolases"/>
    <property type="match status" value="1"/>
</dbReference>
<accession>A0A2U1IVU2</accession>
<evidence type="ECO:0000259" key="1">
    <source>
        <dbReference type="Pfam" id="PF01738"/>
    </source>
</evidence>
<reference evidence="2 3" key="1">
    <citation type="journal article" date="2018" name="MBio">
        <title>Comparative Genomics Reveals the Core Gene Toolbox for the Fungus-Insect Symbiosis.</title>
        <authorList>
            <person name="Wang Y."/>
            <person name="Stata M."/>
            <person name="Wang W."/>
            <person name="Stajich J.E."/>
            <person name="White M.M."/>
            <person name="Moncalvo J.M."/>
        </authorList>
    </citation>
    <scope>NUCLEOTIDE SEQUENCE [LARGE SCALE GENOMIC DNA]</scope>
    <source>
        <strain evidence="2 3">AUS-126-30</strain>
    </source>
</reference>
<name>A0A2U1IVU2_SMIAN</name>
<evidence type="ECO:0000313" key="2">
    <source>
        <dbReference type="EMBL" id="PVZ96910.1"/>
    </source>
</evidence>
<gene>
    <name evidence="2" type="ORF">BB558_007162</name>
</gene>
<dbReference type="EMBL" id="MBFU01001084">
    <property type="protein sequence ID" value="PVZ96910.1"/>
    <property type="molecule type" value="Genomic_DNA"/>
</dbReference>
<dbReference type="PANTHER" id="PTHR47668">
    <property type="entry name" value="DIENELACTONE HYDROLASE FAMILY PROTEIN (AFU_ORTHOLOGUE AFUA_6G01940)"/>
    <property type="match status" value="1"/>
</dbReference>
<dbReference type="Proteomes" id="UP000245591">
    <property type="component" value="Unassembled WGS sequence"/>
</dbReference>
<dbReference type="GO" id="GO:0016787">
    <property type="term" value="F:hydrolase activity"/>
    <property type="evidence" value="ECO:0007669"/>
    <property type="project" value="InterPro"/>
</dbReference>
<proteinExistence type="predicted"/>